<evidence type="ECO:0000313" key="9">
    <source>
        <dbReference type="Proteomes" id="UP000304148"/>
    </source>
</evidence>
<feature type="transmembrane region" description="Helical" evidence="6">
    <location>
        <begin position="617"/>
        <end position="635"/>
    </location>
</feature>
<accession>A0A383RKE5</accession>
<dbReference type="PANTHER" id="PTHR46795">
    <property type="entry name" value="ABC TRANSPORTER PERMEASE-RELATED-RELATED"/>
    <property type="match status" value="1"/>
</dbReference>
<feature type="transmembrane region" description="Helical" evidence="6">
    <location>
        <begin position="290"/>
        <end position="312"/>
    </location>
</feature>
<feature type="transmembrane region" description="Helical" evidence="6">
    <location>
        <begin position="527"/>
        <end position="549"/>
    </location>
</feature>
<comment type="similarity">
    <text evidence="6">Belongs to the ABC-4 integral membrane protein family.</text>
</comment>
<protein>
    <submittedName>
        <fullName evidence="8">ABC transporter permease</fullName>
    </submittedName>
</protein>
<evidence type="ECO:0000256" key="6">
    <source>
        <dbReference type="PIRNR" id="PIRNR018968"/>
    </source>
</evidence>
<evidence type="ECO:0000259" key="7">
    <source>
        <dbReference type="Pfam" id="PF02687"/>
    </source>
</evidence>
<keyword evidence="6" id="KW-0813">Transport</keyword>
<dbReference type="InterPro" id="IPR027022">
    <property type="entry name" value="ABC_permease_BceB-typ"/>
</dbReference>
<reference evidence="9" key="1">
    <citation type="submission" date="2018-08" db="EMBL/GenBank/DDBJ databases">
        <authorList>
            <person name="Chevrot R."/>
        </authorList>
    </citation>
    <scope>NUCLEOTIDE SEQUENCE [LARGE SCALE GENOMIC DNA]</scope>
</reference>
<evidence type="ECO:0000256" key="1">
    <source>
        <dbReference type="ARBA" id="ARBA00004651"/>
    </source>
</evidence>
<dbReference type="EMBL" id="LS992241">
    <property type="protein sequence ID" value="SYX87323.1"/>
    <property type="molecule type" value="Genomic_DNA"/>
</dbReference>
<keyword evidence="5 6" id="KW-0472">Membrane</keyword>
<dbReference type="PANTHER" id="PTHR46795:SF2">
    <property type="entry name" value="ABC TRANSPORTER, PERMEASE PROTEIN"/>
    <property type="match status" value="1"/>
</dbReference>
<dbReference type="Proteomes" id="UP000304148">
    <property type="component" value="Chromosome"/>
</dbReference>
<evidence type="ECO:0000313" key="8">
    <source>
        <dbReference type="EMBL" id="SYX87323.1"/>
    </source>
</evidence>
<feature type="domain" description="ABC3 transporter permease C-terminal" evidence="7">
    <location>
        <begin position="68"/>
        <end position="182"/>
    </location>
</feature>
<evidence type="ECO:0000256" key="3">
    <source>
        <dbReference type="ARBA" id="ARBA00022692"/>
    </source>
</evidence>
<dbReference type="GO" id="GO:0005886">
    <property type="term" value="C:plasma membrane"/>
    <property type="evidence" value="ECO:0007669"/>
    <property type="project" value="UniProtKB-SubCell"/>
</dbReference>
<dbReference type="RefSeq" id="WP_138188953.1">
    <property type="nucleotide sequence ID" value="NZ_LS992241.1"/>
</dbReference>
<keyword evidence="3 6" id="KW-0812">Transmembrane</keyword>
<evidence type="ECO:0000256" key="5">
    <source>
        <dbReference type="ARBA" id="ARBA00023136"/>
    </source>
</evidence>
<sequence length="648" mass="72907">MTFSQLAIHNITRNKRMYAAHFWSSTFSVLMFFTYSLLLFHPDLNGKIQSSSETLSELGMMGLRVSQVLLIVFSFFFILYSVGSFLKTRNKEFGILIIHGMSPKQFRKLVFMENMLIGCASIVAGVLLGVIFSKLILSGISELLAIDKGLMFYVPLKAIGTTFIAFLILFLLISVVTTRMVRVHQLIDLLKGSDKPKPEPKASIGLSVLAVLLVGAGYATVFSFATGITFSFLVLLSGVLLTVVGTYFLFTQFAVFALRLLKKSERLYFKKTNLLTLSELGYRLKDNSRLFFIVAVISAVAFTAIGTCTAIGNQGLAEMTNPYAFTYYSYQGNKQEQAHVSLIKQKLDESQLPYRVGAASLKYAGDDVTVMKLSDYNKLATALGYDQEAITADNEAFLVPTSVMGERLYSKEGFEEVVQLIEDTTRFAFQVMKAVPHQVLPQDYGIFRLVVVTDDAYEQIPNRGESGQESYTVYGFAMEHWSKLGDATEQLMKQLHADQEGEQSESMKYQFRALYPQWVAAKQANGLLLLVSVLIGVVFFTFAASFLYFRLYTDRSRDQQQTEMLSKMGLTRKELNRVVTRQLLVMFFLPLLIAILHSGVAFAALQQLVHFSVGESTIKVLVSFTVVQIIYFFVIRWRYVQQLRSAMV</sequence>
<name>A0A383RKE5_PAEAL</name>
<organism evidence="8 9">
    <name type="scientific">Paenibacillus alvei</name>
    <name type="common">Bacillus alvei</name>
    <dbReference type="NCBI Taxonomy" id="44250"/>
    <lineage>
        <taxon>Bacteria</taxon>
        <taxon>Bacillati</taxon>
        <taxon>Bacillota</taxon>
        <taxon>Bacilli</taxon>
        <taxon>Bacillales</taxon>
        <taxon>Paenibacillaceae</taxon>
        <taxon>Paenibacillus</taxon>
    </lineage>
</organism>
<dbReference type="GO" id="GO:0055085">
    <property type="term" value="P:transmembrane transport"/>
    <property type="evidence" value="ECO:0007669"/>
    <property type="project" value="UniProtKB-UniRule"/>
</dbReference>
<keyword evidence="4 6" id="KW-1133">Transmembrane helix</keyword>
<comment type="subcellular location">
    <subcellularLocation>
        <location evidence="1 6">Cell membrane</location>
        <topology evidence="1 6">Multi-pass membrane protein</topology>
    </subcellularLocation>
</comment>
<feature type="transmembrane region" description="Helical" evidence="6">
    <location>
        <begin position="158"/>
        <end position="181"/>
    </location>
</feature>
<feature type="transmembrane region" description="Helical" evidence="6">
    <location>
        <begin position="202"/>
        <end position="224"/>
    </location>
</feature>
<feature type="transmembrane region" description="Helical" evidence="6">
    <location>
        <begin position="115"/>
        <end position="138"/>
    </location>
</feature>
<dbReference type="AlphaFoldDB" id="A0A383RKE5"/>
<feature type="transmembrane region" description="Helical" evidence="6">
    <location>
        <begin position="61"/>
        <end position="82"/>
    </location>
</feature>
<dbReference type="InterPro" id="IPR003838">
    <property type="entry name" value="ABC3_permease_C"/>
</dbReference>
<feature type="transmembrane region" description="Helical" evidence="6">
    <location>
        <begin position="230"/>
        <end position="261"/>
    </location>
</feature>
<feature type="transmembrane region" description="Helical" evidence="6">
    <location>
        <begin position="583"/>
        <end position="605"/>
    </location>
</feature>
<dbReference type="PIRSF" id="PIRSF018968">
    <property type="entry name" value="ABC_permease_BceB"/>
    <property type="match status" value="1"/>
</dbReference>
<dbReference type="InterPro" id="IPR052536">
    <property type="entry name" value="ABC-4_Integral_Memb_Prot"/>
</dbReference>
<evidence type="ECO:0000256" key="4">
    <source>
        <dbReference type="ARBA" id="ARBA00022989"/>
    </source>
</evidence>
<dbReference type="Pfam" id="PF02687">
    <property type="entry name" value="FtsX"/>
    <property type="match status" value="1"/>
</dbReference>
<feature type="transmembrane region" description="Helical" evidence="6">
    <location>
        <begin position="20"/>
        <end position="41"/>
    </location>
</feature>
<keyword evidence="2 6" id="KW-1003">Cell membrane</keyword>
<proteinExistence type="inferred from homology"/>
<evidence type="ECO:0000256" key="2">
    <source>
        <dbReference type="ARBA" id="ARBA00022475"/>
    </source>
</evidence>
<gene>
    <name evidence="8" type="ORF">PBLR_15753</name>
</gene>